<organism evidence="1 2">
    <name type="scientific">Magnetospirillum aberrantis SpK</name>
    <dbReference type="NCBI Taxonomy" id="908842"/>
    <lineage>
        <taxon>Bacteria</taxon>
        <taxon>Pseudomonadati</taxon>
        <taxon>Pseudomonadota</taxon>
        <taxon>Alphaproteobacteria</taxon>
        <taxon>Rhodospirillales</taxon>
        <taxon>Rhodospirillaceae</taxon>
        <taxon>Magnetospirillum</taxon>
    </lineage>
</organism>
<evidence type="ECO:0000313" key="2">
    <source>
        <dbReference type="Proteomes" id="UP000480684"/>
    </source>
</evidence>
<evidence type="ECO:0000313" key="1">
    <source>
        <dbReference type="EMBL" id="NFV82269.1"/>
    </source>
</evidence>
<comment type="caution">
    <text evidence="1">The sequence shown here is derived from an EMBL/GenBank/DDBJ whole genome shotgun (WGS) entry which is preliminary data.</text>
</comment>
<sequence length="363" mass="39687">MNAPYFGTHPAGKALTGFFATALRSRVVVATAIATVAALTAAAAITIDSRYLAQGAGTAFWPRNAIDDYAFASTAAQRVGAIAQGRPTMVLVGTAAMREGLLPAGDIEHRLRQRLGREMPVVNLSTGGQSPLEAAGLIFEAAPQAKGTLVLAVSPSRMSASGGELQKLLDHPRLAFMNDGIRREAEALGLKVPAQRGVYLLDNLQFYVVRAPSFVANLLTGTKPVNDEQTYLGRGHQDAEEWDKDTRILAQRLSGYDRNFTANIAPYRRIVRWIKDNHLPWNVVLLEIPLNPRALAEATGPDFYPAHIANMRKFCAEEGCTYVNSNPRKLLAEEHFFDWSHLSSQRGKEIFTDAFLDDIAETL</sequence>
<protein>
    <submittedName>
        <fullName evidence="1">Uncharacterized protein</fullName>
    </submittedName>
</protein>
<dbReference type="EMBL" id="JAAIYP010000047">
    <property type="protein sequence ID" value="NFV82269.1"/>
    <property type="molecule type" value="Genomic_DNA"/>
</dbReference>
<name>A0A7C9UYU2_9PROT</name>
<accession>A0A7C9UYU2</accession>
<reference evidence="1 2" key="1">
    <citation type="submission" date="2020-02" db="EMBL/GenBank/DDBJ databases">
        <authorList>
            <person name="Dziuba M."/>
            <person name="Kuznetsov B."/>
            <person name="Mardanov A."/>
            <person name="Ravin N."/>
            <person name="Grouzdev D."/>
        </authorList>
    </citation>
    <scope>NUCLEOTIDE SEQUENCE [LARGE SCALE GENOMIC DNA]</scope>
    <source>
        <strain evidence="1 2">SpK</strain>
    </source>
</reference>
<keyword evidence="2" id="KW-1185">Reference proteome</keyword>
<proteinExistence type="predicted"/>
<gene>
    <name evidence="1" type="ORF">G4223_19335</name>
</gene>
<dbReference type="RefSeq" id="WP_163683131.1">
    <property type="nucleotide sequence ID" value="NZ_JAAIYP010000047.1"/>
</dbReference>
<dbReference type="Proteomes" id="UP000480684">
    <property type="component" value="Unassembled WGS sequence"/>
</dbReference>
<dbReference type="AlphaFoldDB" id="A0A7C9UYU2"/>